<evidence type="ECO:0000256" key="4">
    <source>
        <dbReference type="SAM" id="MobiDB-lite"/>
    </source>
</evidence>
<evidence type="ECO:0000256" key="1">
    <source>
        <dbReference type="ARBA" id="ARBA00023125"/>
    </source>
</evidence>
<dbReference type="PANTHER" id="PTHR41251:SF1">
    <property type="entry name" value="NON-HOMOLOGOUS END JOINING PROTEIN KU"/>
    <property type="match status" value="1"/>
</dbReference>
<dbReference type="SMART" id="SM00559">
    <property type="entry name" value="Ku78"/>
    <property type="match status" value="1"/>
</dbReference>
<keyword evidence="2 3" id="KW-0233">DNA recombination</keyword>
<comment type="subunit">
    <text evidence="3">Homodimer. Interacts with LigD.</text>
</comment>
<dbReference type="Proteomes" id="UP001229651">
    <property type="component" value="Unassembled WGS sequence"/>
</dbReference>
<reference evidence="7 8" key="1">
    <citation type="submission" date="2023-07" db="EMBL/GenBank/DDBJ databases">
        <title>Sequencing the genomes of 1000 actinobacteria strains.</title>
        <authorList>
            <person name="Klenk H.-P."/>
        </authorList>
    </citation>
    <scope>NUCLEOTIDE SEQUENCE [LARGE SCALE GENOMIC DNA]</scope>
    <source>
        <strain evidence="7 8">DSM 45805</strain>
    </source>
</reference>
<organism evidence="7 8">
    <name type="scientific">Amycolatopsis thermophila</name>
    <dbReference type="NCBI Taxonomy" id="206084"/>
    <lineage>
        <taxon>Bacteria</taxon>
        <taxon>Bacillati</taxon>
        <taxon>Actinomycetota</taxon>
        <taxon>Actinomycetes</taxon>
        <taxon>Pseudonocardiales</taxon>
        <taxon>Pseudonocardiaceae</taxon>
        <taxon>Amycolatopsis</taxon>
    </lineage>
</organism>
<feature type="compositionally biased region" description="Basic and acidic residues" evidence="4">
    <location>
        <begin position="302"/>
        <end position="340"/>
    </location>
</feature>
<evidence type="ECO:0000259" key="5">
    <source>
        <dbReference type="SMART" id="SM00559"/>
    </source>
</evidence>
<evidence type="ECO:0000313" key="8">
    <source>
        <dbReference type="Proteomes" id="UP001229651"/>
    </source>
</evidence>
<dbReference type="NCBIfam" id="TIGR02772">
    <property type="entry name" value="Ku_bact"/>
    <property type="match status" value="1"/>
</dbReference>
<protein>
    <recommendedName>
        <fullName evidence="3">Non-homologous end joining protein Ku</fullName>
    </recommendedName>
</protein>
<dbReference type="PIRSF" id="PIRSF006493">
    <property type="entry name" value="Prok_Ku"/>
    <property type="match status" value="1"/>
</dbReference>
<comment type="similarity">
    <text evidence="3">Belongs to the prokaryotic Ku family.</text>
</comment>
<sequence>MARAIWSGAINFGLVTVPVELYSATEDHTVHFRQFERGTSDRIRYKRVNERTGEEVAFENIVKGYDLGDGDYVLVEQEELDQIAPGRSRSIDIESFVDLEDIDPLYFQKSYWLAPTKEEFGRAYGLLMQAMAETKKAGIARFVMRGKEHIAAVRAGAEGVLVLDTLLFAEDVRDPSKELKKLPEKASPRGRELEMAVALIDSMADDWKPDAFHDQYNERVLKLIDDKKAGRTVSVEEAPAEPTKVVDLFEALSRSVEKRKGSPGGKASSGDGKASRGSGKASSGGGKKSSGGGKAASPSRSRKAEPDLSELSKAELDQMARELDIKGRSKLNRTELETAIREATPGRSRKRAS</sequence>
<dbReference type="EMBL" id="JAUSUT010000001">
    <property type="protein sequence ID" value="MDQ0377887.1"/>
    <property type="molecule type" value="Genomic_DNA"/>
</dbReference>
<keyword evidence="8" id="KW-1185">Reference proteome</keyword>
<feature type="compositionally biased region" description="Low complexity" evidence="4">
    <location>
        <begin position="265"/>
        <end position="281"/>
    </location>
</feature>
<keyword evidence="3" id="KW-0234">DNA repair</keyword>
<dbReference type="HAMAP" id="MF_01875">
    <property type="entry name" value="Prokaryotic_Ku"/>
    <property type="match status" value="1"/>
</dbReference>
<dbReference type="SMART" id="SM00959">
    <property type="entry name" value="Rho_N"/>
    <property type="match status" value="1"/>
</dbReference>
<feature type="domain" description="Rho termination factor-like N-terminal" evidence="6">
    <location>
        <begin position="307"/>
        <end position="349"/>
    </location>
</feature>
<dbReference type="InterPro" id="IPR009187">
    <property type="entry name" value="Prok_Ku"/>
</dbReference>
<evidence type="ECO:0000313" key="7">
    <source>
        <dbReference type="EMBL" id="MDQ0377887.1"/>
    </source>
</evidence>
<evidence type="ECO:0000256" key="2">
    <source>
        <dbReference type="ARBA" id="ARBA00023172"/>
    </source>
</evidence>
<dbReference type="RefSeq" id="WP_306990475.1">
    <property type="nucleotide sequence ID" value="NZ_JAUSUT010000001.1"/>
</dbReference>
<gene>
    <name evidence="3" type="primary">ku</name>
    <name evidence="7" type="ORF">FB470_001881</name>
</gene>
<feature type="domain" description="Ku" evidence="5">
    <location>
        <begin position="53"/>
        <end position="184"/>
    </location>
</feature>
<evidence type="ECO:0000256" key="3">
    <source>
        <dbReference type="HAMAP-Rule" id="MF_01875"/>
    </source>
</evidence>
<dbReference type="Pfam" id="PF02735">
    <property type="entry name" value="Ku"/>
    <property type="match status" value="1"/>
</dbReference>
<keyword evidence="3" id="KW-0227">DNA damage</keyword>
<dbReference type="InterPro" id="IPR006164">
    <property type="entry name" value="DNA_bd_Ku70/Ku80"/>
</dbReference>
<keyword evidence="1 3" id="KW-0238">DNA-binding</keyword>
<feature type="region of interest" description="Disordered" evidence="4">
    <location>
        <begin position="255"/>
        <end position="353"/>
    </location>
</feature>
<comment type="caution">
    <text evidence="7">The sequence shown here is derived from an EMBL/GenBank/DDBJ whole genome shotgun (WGS) entry which is preliminary data.</text>
</comment>
<dbReference type="Gene3D" id="2.40.290.10">
    <property type="match status" value="1"/>
</dbReference>
<name>A0ABU0EST9_9PSEU</name>
<evidence type="ECO:0000259" key="6">
    <source>
        <dbReference type="SMART" id="SM00959"/>
    </source>
</evidence>
<dbReference type="PANTHER" id="PTHR41251">
    <property type="entry name" value="NON-HOMOLOGOUS END JOINING PROTEIN KU"/>
    <property type="match status" value="1"/>
</dbReference>
<accession>A0ABU0EST9</accession>
<dbReference type="InterPro" id="IPR016194">
    <property type="entry name" value="SPOC-like_C_dom_sf"/>
</dbReference>
<dbReference type="SUPFAM" id="SSF100939">
    <property type="entry name" value="SPOC domain-like"/>
    <property type="match status" value="1"/>
</dbReference>
<proteinExistence type="inferred from homology"/>
<feature type="compositionally biased region" description="Gly residues" evidence="4">
    <location>
        <begin position="282"/>
        <end position="294"/>
    </location>
</feature>
<dbReference type="CDD" id="cd00789">
    <property type="entry name" value="KU_like"/>
    <property type="match status" value="1"/>
</dbReference>
<dbReference type="InterPro" id="IPR011112">
    <property type="entry name" value="Rho-like_N"/>
</dbReference>
<comment type="function">
    <text evidence="3">With LigD forms a non-homologous end joining (NHEJ) DNA repair enzyme, which repairs dsDNA breaks with reduced fidelity. Binds linear dsDNA with 5'- and 3'- overhangs but not closed circular dsDNA nor ssDNA. Recruits and stimulates the ligase activity of LigD.</text>
</comment>